<evidence type="ECO:0000256" key="1">
    <source>
        <dbReference type="ARBA" id="ARBA00022737"/>
    </source>
</evidence>
<dbReference type="Proteomes" id="UP000277204">
    <property type="component" value="Unassembled WGS sequence"/>
</dbReference>
<gene>
    <name evidence="2" type="ORF">SMRZ_LOCUS24404</name>
</gene>
<evidence type="ECO:0000313" key="3">
    <source>
        <dbReference type="Proteomes" id="UP000277204"/>
    </source>
</evidence>
<reference evidence="2 3" key="1">
    <citation type="submission" date="2018-11" db="EMBL/GenBank/DDBJ databases">
        <authorList>
            <consortium name="Pathogen Informatics"/>
        </authorList>
    </citation>
    <scope>NUCLEOTIDE SEQUENCE [LARGE SCALE GENOMIC DNA]</scope>
    <source>
        <strain evidence="2 3">Zambia</strain>
    </source>
</reference>
<dbReference type="EMBL" id="UZAI01020367">
    <property type="protein sequence ID" value="VDP51134.1"/>
    <property type="molecule type" value="Genomic_DNA"/>
</dbReference>
<evidence type="ECO:0000313" key="2">
    <source>
        <dbReference type="EMBL" id="VDP51134.1"/>
    </source>
</evidence>
<accession>A0A183N7X9</accession>
<proteinExistence type="predicted"/>
<dbReference type="PANTHER" id="PTHR19211:SF117">
    <property type="entry name" value="ATP-BINDING CASSETTE SUB-FAMILY F MEMBER 3"/>
    <property type="match status" value="1"/>
</dbReference>
<dbReference type="InterPro" id="IPR050611">
    <property type="entry name" value="ABCF"/>
</dbReference>
<name>A0A183N7X9_9TREM</name>
<keyword evidence="1" id="KW-0677">Repeat</keyword>
<dbReference type="GO" id="GO:0005524">
    <property type="term" value="F:ATP binding"/>
    <property type="evidence" value="ECO:0007669"/>
    <property type="project" value="TreeGrafter"/>
</dbReference>
<organism evidence="2 3">
    <name type="scientific">Schistosoma margrebowiei</name>
    <dbReference type="NCBI Taxonomy" id="48269"/>
    <lineage>
        <taxon>Eukaryota</taxon>
        <taxon>Metazoa</taxon>
        <taxon>Spiralia</taxon>
        <taxon>Lophotrochozoa</taxon>
        <taxon>Platyhelminthes</taxon>
        <taxon>Trematoda</taxon>
        <taxon>Digenea</taxon>
        <taxon>Strigeidida</taxon>
        <taxon>Schistosomatoidea</taxon>
        <taxon>Schistosomatidae</taxon>
        <taxon>Schistosoma</taxon>
    </lineage>
</organism>
<keyword evidence="3" id="KW-1185">Reference proteome</keyword>
<dbReference type="AlphaFoldDB" id="A0A183N7X9"/>
<sequence>MASLLDTFSERVVDNSSIWMMKKQNSTIVDSKKLEKAEAKIKEKQLKKAIIGRPGNAGGDLRLPPGVRVLHVEQEVVGDSTPALESVLQADIERHTLLIELARLQAEMKKNSGTDQGLSSSTSTIESRVAEIYSRLNAIEADKAPARAAVVLHGLGFSPEMQVC</sequence>
<protein>
    <submittedName>
        <fullName evidence="2">Uncharacterized protein</fullName>
    </submittedName>
</protein>
<dbReference type="PANTHER" id="PTHR19211">
    <property type="entry name" value="ATP-BINDING TRANSPORT PROTEIN-RELATED"/>
    <property type="match status" value="1"/>
</dbReference>
<dbReference type="STRING" id="48269.A0A183N7X9"/>